<dbReference type="Gene3D" id="3.40.109.10">
    <property type="entry name" value="NADH Oxidase"/>
    <property type="match status" value="1"/>
</dbReference>
<comment type="similarity">
    <text evidence="1 7">Belongs to the nitroreductase family.</text>
</comment>
<comment type="caution">
    <text evidence="10">The sequence shown here is derived from an EMBL/GenBank/DDBJ whole genome shotgun (WGS) entry which is preliminary data.</text>
</comment>
<dbReference type="PIRSF" id="PIRSF000232">
    <property type="entry name" value="YdjA"/>
    <property type="match status" value="1"/>
</dbReference>
<dbReference type="NCBIfam" id="NF008088">
    <property type="entry name" value="PRK10828.1"/>
    <property type="match status" value="1"/>
</dbReference>
<keyword evidence="6 7" id="KW-0520">NAD</keyword>
<evidence type="ECO:0000313" key="10">
    <source>
        <dbReference type="EMBL" id="RXJ73602.1"/>
    </source>
</evidence>
<dbReference type="CDD" id="cd02135">
    <property type="entry name" value="YdjA-like"/>
    <property type="match status" value="1"/>
</dbReference>
<keyword evidence="2 7" id="KW-0285">Flavoprotein</keyword>
<feature type="domain" description="Nitroreductase" evidence="9">
    <location>
        <begin position="8"/>
        <end position="161"/>
    </location>
</feature>
<dbReference type="RefSeq" id="WP_129121978.1">
    <property type="nucleotide sequence ID" value="NZ_PEIB01000008.1"/>
</dbReference>
<evidence type="ECO:0000256" key="6">
    <source>
        <dbReference type="ARBA" id="ARBA00023027"/>
    </source>
</evidence>
<keyword evidence="11" id="KW-1185">Reference proteome</keyword>
<dbReference type="InterPro" id="IPR026021">
    <property type="entry name" value="YdjA-like"/>
</dbReference>
<dbReference type="GO" id="GO:0016491">
    <property type="term" value="F:oxidoreductase activity"/>
    <property type="evidence" value="ECO:0007669"/>
    <property type="project" value="UniProtKB-UniRule"/>
</dbReference>
<evidence type="ECO:0000313" key="11">
    <source>
        <dbReference type="Proteomes" id="UP000290287"/>
    </source>
</evidence>
<evidence type="ECO:0000256" key="1">
    <source>
        <dbReference type="ARBA" id="ARBA00007118"/>
    </source>
</evidence>
<evidence type="ECO:0000259" key="9">
    <source>
        <dbReference type="Pfam" id="PF00881"/>
    </source>
</evidence>
<feature type="binding site" description="in other chain" evidence="8">
    <location>
        <begin position="10"/>
        <end position="12"/>
    </location>
    <ligand>
        <name>FMN</name>
        <dbReference type="ChEBI" id="CHEBI:58210"/>
        <note>ligand shared between dimeric partners</note>
    </ligand>
</feature>
<dbReference type="Proteomes" id="UP000290287">
    <property type="component" value="Unassembled WGS sequence"/>
</dbReference>
<organism evidence="10 11">
    <name type="scientific">Veronia nyctiphanis</name>
    <dbReference type="NCBI Taxonomy" id="1278244"/>
    <lineage>
        <taxon>Bacteria</taxon>
        <taxon>Pseudomonadati</taxon>
        <taxon>Pseudomonadota</taxon>
        <taxon>Gammaproteobacteria</taxon>
        <taxon>Vibrionales</taxon>
        <taxon>Vibrionaceae</taxon>
        <taxon>Veronia</taxon>
    </lineage>
</organism>
<keyword evidence="4 7" id="KW-0521">NADP</keyword>
<dbReference type="Pfam" id="PF00881">
    <property type="entry name" value="Nitroreductase"/>
    <property type="match status" value="1"/>
</dbReference>
<keyword evidence="5 7" id="KW-0560">Oxidoreductase</keyword>
<dbReference type="InterPro" id="IPR052530">
    <property type="entry name" value="NAD(P)H_nitroreductase"/>
</dbReference>
<dbReference type="PANTHER" id="PTHR43821">
    <property type="entry name" value="NAD(P)H NITROREDUCTASE YDJA-RELATED"/>
    <property type="match status" value="1"/>
</dbReference>
<evidence type="ECO:0000256" key="8">
    <source>
        <dbReference type="PIRSR" id="PIRSR000232-1"/>
    </source>
</evidence>
<sequence length="182" mass="19542">MDAITLLTQRRSVPRLSSPAPSGDALNVILDAGLRAPDHGALTPWEFIVAEGDGLDKLSAILKRAAESDGASDGIIEKATNGPFRAPMVITVIARTKQHDKVPLVEQYISAGCAAQAMQMAAVAQGFQGFWRTGNWAYHTEVRAALNVEGDDAIVGFLYLGSAENTQSSIPKRSRDKFVTYL</sequence>
<evidence type="ECO:0000256" key="7">
    <source>
        <dbReference type="PIRNR" id="PIRNR000232"/>
    </source>
</evidence>
<evidence type="ECO:0000256" key="5">
    <source>
        <dbReference type="ARBA" id="ARBA00023002"/>
    </source>
</evidence>
<dbReference type="EC" id="1.-.-.-" evidence="7"/>
<feature type="binding site" evidence="8">
    <location>
        <position position="35"/>
    </location>
    <ligand>
        <name>FMN</name>
        <dbReference type="ChEBI" id="CHEBI:58210"/>
        <note>ligand shared between dimeric partners</note>
    </ligand>
</feature>
<dbReference type="EMBL" id="PEIB01000008">
    <property type="protein sequence ID" value="RXJ73602.1"/>
    <property type="molecule type" value="Genomic_DNA"/>
</dbReference>
<dbReference type="PANTHER" id="PTHR43821:SF1">
    <property type="entry name" value="NAD(P)H NITROREDUCTASE YDJA-RELATED"/>
    <property type="match status" value="1"/>
</dbReference>
<evidence type="ECO:0000256" key="4">
    <source>
        <dbReference type="ARBA" id="ARBA00022857"/>
    </source>
</evidence>
<feature type="binding site" description="in other chain" evidence="8">
    <location>
        <begin position="131"/>
        <end position="133"/>
    </location>
    <ligand>
        <name>FMN</name>
        <dbReference type="ChEBI" id="CHEBI:58210"/>
        <note>ligand shared between dimeric partners</note>
    </ligand>
</feature>
<name>A0A4Q0YR81_9GAMM</name>
<dbReference type="SUPFAM" id="SSF55469">
    <property type="entry name" value="FMN-dependent nitroreductase-like"/>
    <property type="match status" value="1"/>
</dbReference>
<comment type="cofactor">
    <cofactor evidence="8">
        <name>FMN</name>
        <dbReference type="ChEBI" id="CHEBI:58210"/>
    </cofactor>
    <text evidence="8">Binds 1 FMN per subunit.</text>
</comment>
<reference evidence="10 11" key="1">
    <citation type="submission" date="2017-10" db="EMBL/GenBank/DDBJ databases">
        <title>Nyctiphanis sp. nov., isolated from the stomach of the euphausiid Nyctiphanes simplex (Hansen, 1911) in the Gulf of California.</title>
        <authorList>
            <person name="Gomez-Gil B."/>
            <person name="Aguilar-Mendez M."/>
            <person name="Lopez-Cortes A."/>
            <person name="Gomez-Gutierrez J."/>
            <person name="Roque A."/>
            <person name="Lang E."/>
            <person name="Gonzalez-Castillo A."/>
        </authorList>
    </citation>
    <scope>NUCLEOTIDE SEQUENCE [LARGE SCALE GENOMIC DNA]</scope>
    <source>
        <strain evidence="10 11">CAIM 600</strain>
    </source>
</reference>
<evidence type="ECO:0000256" key="3">
    <source>
        <dbReference type="ARBA" id="ARBA00022643"/>
    </source>
</evidence>
<dbReference type="OrthoDB" id="9804207at2"/>
<evidence type="ECO:0000256" key="2">
    <source>
        <dbReference type="ARBA" id="ARBA00022630"/>
    </source>
</evidence>
<dbReference type="InterPro" id="IPR029479">
    <property type="entry name" value="Nitroreductase"/>
</dbReference>
<gene>
    <name evidence="10" type="ORF">CS022_08895</name>
</gene>
<dbReference type="AlphaFoldDB" id="A0A4Q0YR81"/>
<accession>A0A4Q0YR81</accession>
<feature type="binding site" evidence="8">
    <location>
        <position position="39"/>
    </location>
    <ligand>
        <name>FMN</name>
        <dbReference type="ChEBI" id="CHEBI:58210"/>
        <note>ligand shared between dimeric partners</note>
    </ligand>
</feature>
<dbReference type="InterPro" id="IPR000415">
    <property type="entry name" value="Nitroreductase-like"/>
</dbReference>
<protein>
    <recommendedName>
        <fullName evidence="7">Putative NAD(P)H nitroreductase</fullName>
        <ecNumber evidence="7">1.-.-.-</ecNumber>
    </recommendedName>
</protein>
<keyword evidence="3 7" id="KW-0288">FMN</keyword>
<proteinExistence type="inferred from homology"/>